<accession>A0ABT0CR27</accession>
<keyword evidence="1" id="KW-0614">Plasmid</keyword>
<name>A0ABT0CR27_9HYPH</name>
<dbReference type="Proteomes" id="UP001201844">
    <property type="component" value="Unassembled WGS sequence"/>
</dbReference>
<gene>
    <name evidence="1" type="ORF">MKI86_18125</name>
</gene>
<dbReference type="EMBL" id="JAKVIN010000008">
    <property type="protein sequence ID" value="MCJ8151068.1"/>
    <property type="molecule type" value="Genomic_DNA"/>
</dbReference>
<geneLocation type="plasmid" evidence="1">
    <name>unnamed</name>
</geneLocation>
<proteinExistence type="predicted"/>
<reference evidence="1 2" key="1">
    <citation type="submission" date="2022-02" db="EMBL/GenBank/DDBJ databases">
        <title>Shinella B3.7 sp. nov., isolated from Sediment (Zhairuo Island).</title>
        <authorList>
            <person name="Chen G."/>
        </authorList>
    </citation>
    <scope>NUCLEOTIDE SEQUENCE [LARGE SCALE GENOMIC DNA]</scope>
    <source>
        <strain evidence="1 2">B3.7</strain>
        <plasmid evidence="1">unnamed</plasmid>
    </source>
</reference>
<protein>
    <submittedName>
        <fullName evidence="1">Uncharacterized protein</fullName>
    </submittedName>
</protein>
<dbReference type="RefSeq" id="WP_241603753.1">
    <property type="nucleotide sequence ID" value="NZ_JAKVIN010000008.1"/>
</dbReference>
<evidence type="ECO:0000313" key="1">
    <source>
        <dbReference type="EMBL" id="MCJ8151068.1"/>
    </source>
</evidence>
<comment type="caution">
    <text evidence="1">The sequence shown here is derived from an EMBL/GenBank/DDBJ whole genome shotgun (WGS) entry which is preliminary data.</text>
</comment>
<keyword evidence="2" id="KW-1185">Reference proteome</keyword>
<evidence type="ECO:0000313" key="2">
    <source>
        <dbReference type="Proteomes" id="UP001201844"/>
    </source>
</evidence>
<sequence length="241" mass="26681">MADSENSRTLPAIKLRKKGADESCGKNLPYHIDRRNLLRIAAQVLSTGVSRIGGRRESGPTPVRELWPIWYTYYQSRVRYALRKKRLASDMMLSSGNLPSAQPKSVNDGGADRSLAAPERVAHLYTAPGGVDLCERQKTRKRADKCTAYCDIAALEEELAEQALLTGRVMLIAPVSSAVEVAAKLHCLIVTHDPGLKLQDAPWPQLRTILKDLIRIAGRENQEHFLRPTDESIGSNSKVSL</sequence>
<organism evidence="1 2">
    <name type="scientific">Shinella sedimenti</name>
    <dbReference type="NCBI Taxonomy" id="2919913"/>
    <lineage>
        <taxon>Bacteria</taxon>
        <taxon>Pseudomonadati</taxon>
        <taxon>Pseudomonadota</taxon>
        <taxon>Alphaproteobacteria</taxon>
        <taxon>Hyphomicrobiales</taxon>
        <taxon>Rhizobiaceae</taxon>
        <taxon>Shinella</taxon>
    </lineage>
</organism>